<keyword evidence="1" id="KW-0472">Membrane</keyword>
<keyword evidence="1" id="KW-1133">Transmembrane helix</keyword>
<evidence type="ECO:0000256" key="1">
    <source>
        <dbReference type="SAM" id="Phobius"/>
    </source>
</evidence>
<proteinExistence type="predicted"/>
<reference evidence="2" key="2">
    <citation type="submission" date="2011-02" db="EMBL/GenBank/DDBJ databases">
        <authorList>
            <person name="MacLean D."/>
        </authorList>
    </citation>
    <scope>NUCLEOTIDE SEQUENCE</scope>
</reference>
<feature type="transmembrane region" description="Helical" evidence="1">
    <location>
        <begin position="12"/>
        <end position="30"/>
    </location>
</feature>
<keyword evidence="1" id="KW-0812">Transmembrane</keyword>
<gene>
    <name evidence="2" type="primary">AlNc14C63G4555</name>
    <name evidence="2" type="ORF">ALNC14_052490</name>
</gene>
<dbReference type="AlphaFoldDB" id="F0WD34"/>
<dbReference type="EMBL" id="FR824108">
    <property type="protein sequence ID" value="CCA19106.1"/>
    <property type="molecule type" value="Genomic_DNA"/>
</dbReference>
<name>F0WD34_9STRA</name>
<reference evidence="2" key="1">
    <citation type="journal article" date="2011" name="PLoS Biol.">
        <title>Gene gain and loss during evolution of obligate parasitism in the white rust pathogen of Arabidopsis thaliana.</title>
        <authorList>
            <person name="Kemen E."/>
            <person name="Gardiner A."/>
            <person name="Schultz-Larsen T."/>
            <person name="Kemen A.C."/>
            <person name="Balmuth A.L."/>
            <person name="Robert-Seilaniantz A."/>
            <person name="Bailey K."/>
            <person name="Holub E."/>
            <person name="Studholme D.J."/>
            <person name="Maclean D."/>
            <person name="Jones J.D."/>
        </authorList>
    </citation>
    <scope>NUCLEOTIDE SEQUENCE</scope>
</reference>
<protein>
    <submittedName>
        <fullName evidence="2">AlNc14C63G4555 protein</fullName>
    </submittedName>
</protein>
<accession>F0WD34</accession>
<sequence>MLNDTETSLVGVTIFGIATATIWFTALSMLRKYICTLLSEVPRFNPFRYNSVFLAELPWFGCKDNNTGCFTKVNVTFRFGLMSNFFLMSFE</sequence>
<evidence type="ECO:0000313" key="2">
    <source>
        <dbReference type="EMBL" id="CCA19106.1"/>
    </source>
</evidence>
<organism evidence="2">
    <name type="scientific">Albugo laibachii Nc14</name>
    <dbReference type="NCBI Taxonomy" id="890382"/>
    <lineage>
        <taxon>Eukaryota</taxon>
        <taxon>Sar</taxon>
        <taxon>Stramenopiles</taxon>
        <taxon>Oomycota</taxon>
        <taxon>Peronosporomycetes</taxon>
        <taxon>Albuginales</taxon>
        <taxon>Albuginaceae</taxon>
        <taxon>Albugo</taxon>
    </lineage>
</organism>
<dbReference type="HOGENOM" id="CLU_2431549_0_0_1"/>